<feature type="region of interest" description="Disordered" evidence="1">
    <location>
        <begin position="183"/>
        <end position="261"/>
    </location>
</feature>
<comment type="caution">
    <text evidence="3">The sequence shown here is derived from an EMBL/GenBank/DDBJ whole genome shotgun (WGS) entry which is preliminary data.</text>
</comment>
<feature type="transmembrane region" description="Helical" evidence="2">
    <location>
        <begin position="281"/>
        <end position="301"/>
    </location>
</feature>
<dbReference type="AlphaFoldDB" id="A0AAD3H877"/>
<evidence type="ECO:0000256" key="2">
    <source>
        <dbReference type="SAM" id="Phobius"/>
    </source>
</evidence>
<dbReference type="EMBL" id="BLLK01000047">
    <property type="protein sequence ID" value="GFH54005.1"/>
    <property type="molecule type" value="Genomic_DNA"/>
</dbReference>
<sequence length="532" mass="58291">MQRRMTSSSSSMNEKDNIAYGTRVLQSEELKVQRRRTDELSVAFPSFTITIGPTMTPLSSAQQNEVKSVIQSLVLNELSQQAVLDIQSVTVGPISSIFHTPSIPIDEWRTKMSKTEVIFDEGIITSNTANVLKPVQIAESISNALDQHLKSEIRANISSLQYTTMANFYMDIPITKSPTASPSLKITSAPTSSPNVQATGLPTKQPTPFPTKSPTSSPTSFPSKPPVIPPTVLVTSSPTNNDDETDAPTNKFSPVPVDDDDYYQVEDDDNDIASTNRSQRFIAPTTAGAASGLFIIALLIIMRKRKRRNGSYCGSPAGFDDGDSTVSPRSAFAQNDYQESYDISSLRKIDEFVFPMCPRNSEQILFDLEQNSPSGDSFKGKYAPVKISRLGASPKEVDDATNSVSTGTISGESFENKAMGMSPVRKGVMNSSSGGSVATEVYEDDNVDTRRSCLVPTPFCVSEYFDPIDEDAVEEPFLNRPEPLNRNEESSISRGGFTVDSNWNPDDVEADFDPPQFQPYYEPDTNSDTQEI</sequence>
<keyword evidence="4" id="KW-1185">Reference proteome</keyword>
<protein>
    <submittedName>
        <fullName evidence="3">Uncharacterized protein</fullName>
    </submittedName>
</protein>
<gene>
    <name evidence="3" type="ORF">CTEN210_10481</name>
</gene>
<dbReference type="Proteomes" id="UP001054902">
    <property type="component" value="Unassembled WGS sequence"/>
</dbReference>
<organism evidence="3 4">
    <name type="scientific">Chaetoceros tenuissimus</name>
    <dbReference type="NCBI Taxonomy" id="426638"/>
    <lineage>
        <taxon>Eukaryota</taxon>
        <taxon>Sar</taxon>
        <taxon>Stramenopiles</taxon>
        <taxon>Ochrophyta</taxon>
        <taxon>Bacillariophyta</taxon>
        <taxon>Coscinodiscophyceae</taxon>
        <taxon>Chaetocerotophycidae</taxon>
        <taxon>Chaetocerotales</taxon>
        <taxon>Chaetocerotaceae</taxon>
        <taxon>Chaetoceros</taxon>
    </lineage>
</organism>
<reference evidence="3 4" key="1">
    <citation type="journal article" date="2021" name="Sci. Rep.">
        <title>The genome of the diatom Chaetoceros tenuissimus carries an ancient integrated fragment of an extant virus.</title>
        <authorList>
            <person name="Hongo Y."/>
            <person name="Kimura K."/>
            <person name="Takaki Y."/>
            <person name="Yoshida Y."/>
            <person name="Baba S."/>
            <person name="Kobayashi G."/>
            <person name="Nagasaki K."/>
            <person name="Hano T."/>
            <person name="Tomaru Y."/>
        </authorList>
    </citation>
    <scope>NUCLEOTIDE SEQUENCE [LARGE SCALE GENOMIC DNA]</scope>
    <source>
        <strain evidence="3 4">NIES-3715</strain>
    </source>
</reference>
<feature type="compositionally biased region" description="Low complexity" evidence="1">
    <location>
        <begin position="212"/>
        <end position="222"/>
    </location>
</feature>
<accession>A0AAD3H877</accession>
<feature type="compositionally biased region" description="Polar residues" evidence="1">
    <location>
        <begin position="183"/>
        <end position="200"/>
    </location>
</feature>
<keyword evidence="2" id="KW-0812">Transmembrane</keyword>
<keyword evidence="2" id="KW-0472">Membrane</keyword>
<feature type="region of interest" description="Disordered" evidence="1">
    <location>
        <begin position="479"/>
        <end position="532"/>
    </location>
</feature>
<keyword evidence="2" id="KW-1133">Transmembrane helix</keyword>
<name>A0AAD3H877_9STRA</name>
<evidence type="ECO:0000313" key="3">
    <source>
        <dbReference type="EMBL" id="GFH54005.1"/>
    </source>
</evidence>
<evidence type="ECO:0000256" key="1">
    <source>
        <dbReference type="SAM" id="MobiDB-lite"/>
    </source>
</evidence>
<evidence type="ECO:0000313" key="4">
    <source>
        <dbReference type="Proteomes" id="UP001054902"/>
    </source>
</evidence>
<proteinExistence type="predicted"/>